<name>A0AA41Z526_9HYPH</name>
<evidence type="ECO:0000256" key="5">
    <source>
        <dbReference type="ARBA" id="ARBA00022989"/>
    </source>
</evidence>
<dbReference type="CDD" id="cd06582">
    <property type="entry name" value="TM_PBP1_LivH_like"/>
    <property type="match status" value="1"/>
</dbReference>
<comment type="subcellular location">
    <subcellularLocation>
        <location evidence="1">Cell membrane</location>
        <topology evidence="1">Multi-pass membrane protein</topology>
    </subcellularLocation>
</comment>
<dbReference type="Pfam" id="PF02653">
    <property type="entry name" value="BPD_transp_2"/>
    <property type="match status" value="1"/>
</dbReference>
<dbReference type="InterPro" id="IPR046373">
    <property type="entry name" value="Acyl-CoA_Oxase/DH_mid-dom_sf"/>
</dbReference>
<keyword evidence="5 8" id="KW-1133">Transmembrane helix</keyword>
<dbReference type="InterPro" id="IPR050741">
    <property type="entry name" value="Acyl-CoA_dehydrogenase"/>
</dbReference>
<gene>
    <name evidence="11" type="ORF">M8523_35825</name>
</gene>
<evidence type="ECO:0000259" key="9">
    <source>
        <dbReference type="Pfam" id="PF02770"/>
    </source>
</evidence>
<dbReference type="InterPro" id="IPR006091">
    <property type="entry name" value="Acyl-CoA_Oxase/DH_mid-dom"/>
</dbReference>
<evidence type="ECO:0000313" key="11">
    <source>
        <dbReference type="EMBL" id="MCW6513207.1"/>
    </source>
</evidence>
<dbReference type="Gene3D" id="1.20.140.10">
    <property type="entry name" value="Butyryl-CoA Dehydrogenase, subunit A, domain 3"/>
    <property type="match status" value="1"/>
</dbReference>
<dbReference type="InterPro" id="IPR036250">
    <property type="entry name" value="AcylCo_DH-like_C"/>
</dbReference>
<dbReference type="GO" id="GO:0005886">
    <property type="term" value="C:plasma membrane"/>
    <property type="evidence" value="ECO:0007669"/>
    <property type="project" value="UniProtKB-SubCell"/>
</dbReference>
<evidence type="ECO:0000259" key="10">
    <source>
        <dbReference type="Pfam" id="PF08028"/>
    </source>
</evidence>
<dbReference type="Pfam" id="PF02770">
    <property type="entry name" value="Acyl-CoA_dh_M"/>
    <property type="match status" value="1"/>
</dbReference>
<evidence type="ECO:0000256" key="2">
    <source>
        <dbReference type="ARBA" id="ARBA00022475"/>
    </source>
</evidence>
<accession>A0AA41Z526</accession>
<dbReference type="PANTHER" id="PTHR48083:SF5">
    <property type="entry name" value="NRGC PROTEIN"/>
    <property type="match status" value="1"/>
</dbReference>
<dbReference type="GO" id="GO:0003995">
    <property type="term" value="F:acyl-CoA dehydrogenase activity"/>
    <property type="evidence" value="ECO:0007669"/>
    <property type="project" value="TreeGrafter"/>
</dbReference>
<evidence type="ECO:0000256" key="4">
    <source>
        <dbReference type="ARBA" id="ARBA00022692"/>
    </source>
</evidence>
<feature type="domain" description="Acyl-CoA oxidase/dehydrogenase middle" evidence="9">
    <location>
        <begin position="96"/>
        <end position="177"/>
    </location>
</feature>
<dbReference type="InterPro" id="IPR001851">
    <property type="entry name" value="ABC_transp_permease"/>
</dbReference>
<protein>
    <submittedName>
        <fullName evidence="11">Acyl-CoA dehydrogenase family protein</fullName>
    </submittedName>
</protein>
<dbReference type="CDD" id="cd00567">
    <property type="entry name" value="ACAD"/>
    <property type="match status" value="1"/>
</dbReference>
<keyword evidence="6" id="KW-0560">Oxidoreductase</keyword>
<evidence type="ECO:0000256" key="1">
    <source>
        <dbReference type="ARBA" id="ARBA00004651"/>
    </source>
</evidence>
<reference evidence="11" key="1">
    <citation type="submission" date="2022-05" db="EMBL/GenBank/DDBJ databases">
        <authorList>
            <person name="Pankratov T."/>
        </authorList>
    </citation>
    <scope>NUCLEOTIDE SEQUENCE</scope>
    <source>
        <strain evidence="11">BP6-180914</strain>
    </source>
</reference>
<keyword evidence="7 8" id="KW-0472">Membrane</keyword>
<dbReference type="Pfam" id="PF08028">
    <property type="entry name" value="Acyl-CoA_dh_2"/>
    <property type="match status" value="1"/>
</dbReference>
<sequence length="357" mass="38214">MNLINFAHGSVYTIGAYLGWACITFLYTPLPVTMVIVMLVCGMLGMLIERVGLRPLRGKARIAPLLATIGISFVLDQLVQLVCRPEPRALPSSPSATATRTEVGWLINGRKIFVTGAPALRFLVTIVQLSATEDAPDGEVASAIVRADAPGLRIEPTWGGSLSLRTAGNDDVVYEDVFVPDDWMVERRSIPSRTATPLKPPAGKGAPGPGPWALTIAAVYLCIGEAAVAAACSYANARVPSALAQPIAGQPHIQHWIGQMQVAVDGARAQLYETARLWRDHPPLRDRLGPNIAAAKYLCTNAATSASETGLRVAGGFSLTGALTLERHFRDARAGLFQPPQDDLGSVDKFLIRDEDF</sequence>
<dbReference type="GO" id="GO:0033539">
    <property type="term" value="P:fatty acid beta-oxidation using acyl-CoA dehydrogenase"/>
    <property type="evidence" value="ECO:0007669"/>
    <property type="project" value="TreeGrafter"/>
</dbReference>
<evidence type="ECO:0000256" key="8">
    <source>
        <dbReference type="SAM" id="Phobius"/>
    </source>
</evidence>
<keyword evidence="4 8" id="KW-0812">Transmembrane</keyword>
<dbReference type="PANTHER" id="PTHR48083">
    <property type="entry name" value="MEDIUM-CHAIN SPECIFIC ACYL-COA DEHYDROGENASE, MITOCHONDRIAL-RELATED"/>
    <property type="match status" value="1"/>
</dbReference>
<dbReference type="SUPFAM" id="SSF56645">
    <property type="entry name" value="Acyl-CoA dehydrogenase NM domain-like"/>
    <property type="match status" value="1"/>
</dbReference>
<proteinExistence type="predicted"/>
<dbReference type="InterPro" id="IPR013107">
    <property type="entry name" value="Acyl-CoA_DH_C"/>
</dbReference>
<dbReference type="EMBL" id="JAMOIM010000115">
    <property type="protein sequence ID" value="MCW6513207.1"/>
    <property type="molecule type" value="Genomic_DNA"/>
</dbReference>
<dbReference type="RefSeq" id="WP_282589579.1">
    <property type="nucleotide sequence ID" value="NZ_JAMOIM010000115.1"/>
</dbReference>
<feature type="domain" description="Acyl-CoA dehydrogenase C-terminal" evidence="10">
    <location>
        <begin position="214"/>
        <end position="335"/>
    </location>
</feature>
<dbReference type="AlphaFoldDB" id="A0AA41Z526"/>
<dbReference type="GO" id="GO:0022857">
    <property type="term" value="F:transmembrane transporter activity"/>
    <property type="evidence" value="ECO:0007669"/>
    <property type="project" value="InterPro"/>
</dbReference>
<evidence type="ECO:0000256" key="3">
    <source>
        <dbReference type="ARBA" id="ARBA00022630"/>
    </source>
</evidence>
<organism evidence="11 12">
    <name type="scientific">Lichenifustis flavocetrariae</name>
    <dbReference type="NCBI Taxonomy" id="2949735"/>
    <lineage>
        <taxon>Bacteria</taxon>
        <taxon>Pseudomonadati</taxon>
        <taxon>Pseudomonadota</taxon>
        <taxon>Alphaproteobacteria</taxon>
        <taxon>Hyphomicrobiales</taxon>
        <taxon>Lichenihabitantaceae</taxon>
        <taxon>Lichenifustis</taxon>
    </lineage>
</organism>
<comment type="caution">
    <text evidence="11">The sequence shown here is derived from an EMBL/GenBank/DDBJ whole genome shotgun (WGS) entry which is preliminary data.</text>
</comment>
<keyword evidence="2" id="KW-1003">Cell membrane</keyword>
<feature type="transmembrane region" description="Helical" evidence="8">
    <location>
        <begin position="17"/>
        <end position="48"/>
    </location>
</feature>
<dbReference type="SUPFAM" id="SSF47203">
    <property type="entry name" value="Acyl-CoA dehydrogenase C-terminal domain-like"/>
    <property type="match status" value="1"/>
</dbReference>
<keyword evidence="3" id="KW-0285">Flavoprotein</keyword>
<dbReference type="Gene3D" id="2.40.110.10">
    <property type="entry name" value="Butyryl-CoA Dehydrogenase, subunit A, domain 2"/>
    <property type="match status" value="1"/>
</dbReference>
<dbReference type="GO" id="GO:0005737">
    <property type="term" value="C:cytoplasm"/>
    <property type="evidence" value="ECO:0007669"/>
    <property type="project" value="TreeGrafter"/>
</dbReference>
<dbReference type="InterPro" id="IPR009100">
    <property type="entry name" value="AcylCoA_DH/oxidase_NM_dom_sf"/>
</dbReference>
<evidence type="ECO:0000313" key="12">
    <source>
        <dbReference type="Proteomes" id="UP001165667"/>
    </source>
</evidence>
<dbReference type="Proteomes" id="UP001165667">
    <property type="component" value="Unassembled WGS sequence"/>
</dbReference>
<evidence type="ECO:0000256" key="6">
    <source>
        <dbReference type="ARBA" id="ARBA00023002"/>
    </source>
</evidence>
<keyword evidence="12" id="KW-1185">Reference proteome</keyword>
<evidence type="ECO:0000256" key="7">
    <source>
        <dbReference type="ARBA" id="ARBA00023136"/>
    </source>
</evidence>